<accession>A0A8R1W6T1</accession>
<evidence type="ECO:0000313" key="3">
    <source>
        <dbReference type="EnsemblMetazoa" id="XP_003247620.1"/>
    </source>
</evidence>
<feature type="signal peptide" evidence="2">
    <location>
        <begin position="1"/>
        <end position="19"/>
    </location>
</feature>
<keyword evidence="4" id="KW-1185">Reference proteome</keyword>
<feature type="region of interest" description="Disordered" evidence="1">
    <location>
        <begin position="135"/>
        <end position="189"/>
    </location>
</feature>
<evidence type="ECO:0000313" key="4">
    <source>
        <dbReference type="Proteomes" id="UP000007819"/>
    </source>
</evidence>
<reference evidence="4" key="1">
    <citation type="submission" date="2010-06" db="EMBL/GenBank/DDBJ databases">
        <authorList>
            <person name="Jiang H."/>
            <person name="Abraham K."/>
            <person name="Ali S."/>
            <person name="Alsbrooks S.L."/>
            <person name="Anim B.N."/>
            <person name="Anosike U.S."/>
            <person name="Attaway T."/>
            <person name="Bandaranaike D.P."/>
            <person name="Battles P.K."/>
            <person name="Bell S.N."/>
            <person name="Bell A.V."/>
            <person name="Beltran B."/>
            <person name="Bickham C."/>
            <person name="Bustamante Y."/>
            <person name="Caleb T."/>
            <person name="Canada A."/>
            <person name="Cardenas V."/>
            <person name="Carter K."/>
            <person name="Chacko J."/>
            <person name="Chandrabose M.N."/>
            <person name="Chavez D."/>
            <person name="Chavez A."/>
            <person name="Chen L."/>
            <person name="Chu H.-S."/>
            <person name="Claassen K.J."/>
            <person name="Cockrell R."/>
            <person name="Collins M."/>
            <person name="Cooper J.A."/>
            <person name="Cree A."/>
            <person name="Curry S.M."/>
            <person name="Da Y."/>
            <person name="Dao M.D."/>
            <person name="Das B."/>
            <person name="Davila M.-L."/>
            <person name="Davy-Carroll L."/>
            <person name="Denson S."/>
            <person name="Dinh H."/>
            <person name="Ebong V.E."/>
            <person name="Edwards J.R."/>
            <person name="Egan A."/>
            <person name="El-Daye J."/>
            <person name="Escobedo L."/>
            <person name="Fernandez S."/>
            <person name="Fernando P.R."/>
            <person name="Flagg N."/>
            <person name="Forbes L.D."/>
            <person name="Fowler R.G."/>
            <person name="Fu Q."/>
            <person name="Gabisi R.A."/>
            <person name="Ganer J."/>
            <person name="Garbino Pronczuk A."/>
            <person name="Garcia R.M."/>
            <person name="Garner T."/>
            <person name="Garrett T.E."/>
            <person name="Gonzalez D.A."/>
            <person name="Hamid H."/>
            <person name="Hawkins E.S."/>
            <person name="Hirani K."/>
            <person name="Hogues M.E."/>
            <person name="Hollins B."/>
            <person name="Hsiao C.-H."/>
            <person name="Jabil R."/>
            <person name="James M.L."/>
            <person name="Jhangiani S.N."/>
            <person name="Johnson B."/>
            <person name="Johnson Q."/>
            <person name="Joshi V."/>
            <person name="Kalu J.B."/>
            <person name="Kam C."/>
            <person name="Kashfia A."/>
            <person name="Keebler J."/>
            <person name="Kisamo H."/>
            <person name="Kovar C.L."/>
            <person name="Lago L.A."/>
            <person name="Lai C.-Y."/>
            <person name="Laidlaw J."/>
            <person name="Lara F."/>
            <person name="Le T.-K."/>
            <person name="Lee S.L."/>
            <person name="Legall F.H."/>
            <person name="Lemon S.J."/>
            <person name="Lewis L.R."/>
            <person name="Li B."/>
            <person name="Liu Y."/>
            <person name="Liu Y.-S."/>
            <person name="Lopez J."/>
            <person name="Lozado R.J."/>
            <person name="Lu J."/>
            <person name="Madu R.C."/>
            <person name="Maheshwari M."/>
            <person name="Maheshwari R."/>
            <person name="Malloy K."/>
            <person name="Martinez E."/>
            <person name="Mathew T."/>
            <person name="Mercado I.C."/>
            <person name="Mercado C."/>
            <person name="Meyer B."/>
            <person name="Montgomery K."/>
            <person name="Morgan M.B."/>
            <person name="Munidasa M."/>
            <person name="Nazareth L.V."/>
            <person name="Nelson J."/>
            <person name="Ng B.M."/>
            <person name="Nguyen N.B."/>
            <person name="Nguyen P.Q."/>
            <person name="Nguyen T."/>
            <person name="Obregon M."/>
            <person name="Okwuonu G.O."/>
            <person name="Onwere C.G."/>
            <person name="Orozco G."/>
            <person name="Parra A."/>
            <person name="Patel S."/>
            <person name="Patil S."/>
            <person name="Perez A."/>
            <person name="Perez Y."/>
            <person name="Pham C."/>
            <person name="Primus E.L."/>
            <person name="Pu L.-L."/>
            <person name="Puazo M."/>
            <person name="Qin X."/>
            <person name="Quiroz J.B."/>
            <person name="Reese J."/>
            <person name="Richards S."/>
            <person name="Rives C.M."/>
            <person name="Robberts R."/>
            <person name="Ruiz S.J."/>
            <person name="Ruiz M.J."/>
            <person name="Santibanez J."/>
            <person name="Schneider B.W."/>
            <person name="Sisson I."/>
            <person name="Smith M."/>
            <person name="Sodergren E."/>
            <person name="Song X.-Z."/>
            <person name="Song B.B."/>
            <person name="Summersgill H."/>
            <person name="Thelus R."/>
            <person name="Thornton R.D."/>
            <person name="Trejos Z.Y."/>
            <person name="Usmani K."/>
            <person name="Vattathil S."/>
            <person name="Villasana D."/>
            <person name="Walker D.L."/>
            <person name="Wang S."/>
            <person name="Wang K."/>
            <person name="White C.S."/>
            <person name="Williams A.C."/>
            <person name="Williamson J."/>
            <person name="Wilson K."/>
            <person name="Woghiren I.O."/>
            <person name="Woodworth J.R."/>
            <person name="Worley K.C."/>
            <person name="Wright R.A."/>
            <person name="Wu W."/>
            <person name="Young L."/>
            <person name="Zhang L."/>
            <person name="Zhang J."/>
            <person name="Zhu Y."/>
            <person name="Muzny D.M."/>
            <person name="Weinstock G."/>
            <person name="Gibbs R.A."/>
        </authorList>
    </citation>
    <scope>NUCLEOTIDE SEQUENCE [LARGE SCALE GENOMIC DNA]</scope>
    <source>
        <strain evidence="4">LSR1</strain>
    </source>
</reference>
<dbReference type="KEGG" id="api:100570410"/>
<dbReference type="Proteomes" id="UP000007819">
    <property type="component" value="Chromosome X"/>
</dbReference>
<keyword evidence="2" id="KW-0732">Signal</keyword>
<dbReference type="GeneID" id="100570410"/>
<dbReference type="AlphaFoldDB" id="A0A8R1W6T1"/>
<feature type="compositionally biased region" description="Polar residues" evidence="1">
    <location>
        <begin position="167"/>
        <end position="189"/>
    </location>
</feature>
<feature type="region of interest" description="Disordered" evidence="1">
    <location>
        <begin position="94"/>
        <end position="114"/>
    </location>
</feature>
<proteinExistence type="predicted"/>
<dbReference type="RefSeq" id="XP_003247620.1">
    <property type="nucleotide sequence ID" value="XM_003247572.3"/>
</dbReference>
<evidence type="ECO:0000256" key="1">
    <source>
        <dbReference type="SAM" id="MobiDB-lite"/>
    </source>
</evidence>
<sequence>MFSLQVWLLLSMMIILNQAVIINPKRLPSKDIDSRYSSDIIYPDAKKNISKDIDSRYSNYIINPDAKRNIIKGDDSRYSLNIINPKVGINITCSRSPSSKKKICSKDKDANKRPHKQTRILVQICGHGHKYKHKHTHKHKHKHTHKHKNKHTHRHKHKNHIEPQGHIKSQGNKQLQGQKQSQGPTRSEWQSQYMETTAHFLVMEKLYKTFWKKS</sequence>
<organism evidence="3 4">
    <name type="scientific">Acyrthosiphon pisum</name>
    <name type="common">Pea aphid</name>
    <dbReference type="NCBI Taxonomy" id="7029"/>
    <lineage>
        <taxon>Eukaryota</taxon>
        <taxon>Metazoa</taxon>
        <taxon>Ecdysozoa</taxon>
        <taxon>Arthropoda</taxon>
        <taxon>Hexapoda</taxon>
        <taxon>Insecta</taxon>
        <taxon>Pterygota</taxon>
        <taxon>Neoptera</taxon>
        <taxon>Paraneoptera</taxon>
        <taxon>Hemiptera</taxon>
        <taxon>Sternorrhyncha</taxon>
        <taxon>Aphidomorpha</taxon>
        <taxon>Aphidoidea</taxon>
        <taxon>Aphididae</taxon>
        <taxon>Macrosiphini</taxon>
        <taxon>Acyrthosiphon</taxon>
    </lineage>
</organism>
<feature type="chain" id="PRO_5035750541" evidence="2">
    <location>
        <begin position="20"/>
        <end position="214"/>
    </location>
</feature>
<protein>
    <submittedName>
        <fullName evidence="3">Uncharacterized protein</fullName>
    </submittedName>
</protein>
<reference evidence="3" key="2">
    <citation type="submission" date="2022-06" db="UniProtKB">
        <authorList>
            <consortium name="EnsemblMetazoa"/>
        </authorList>
    </citation>
    <scope>IDENTIFICATION</scope>
</reference>
<dbReference type="EnsemblMetazoa" id="XM_003247572.4">
    <property type="protein sequence ID" value="XP_003247620.1"/>
    <property type="gene ID" value="LOC100570410"/>
</dbReference>
<name>A0A8R1W6T1_ACYPI</name>
<evidence type="ECO:0000256" key="2">
    <source>
        <dbReference type="SAM" id="SignalP"/>
    </source>
</evidence>
<feature type="compositionally biased region" description="Basic residues" evidence="1">
    <location>
        <begin position="135"/>
        <end position="159"/>
    </location>
</feature>